<dbReference type="InterPro" id="IPR029044">
    <property type="entry name" value="Nucleotide-diphossugar_trans"/>
</dbReference>
<name>A0A382G6J5_9ZZZZ</name>
<gene>
    <name evidence="1" type="ORF">METZ01_LOCUS223021</name>
</gene>
<reference evidence="1" key="1">
    <citation type="submission" date="2018-05" db="EMBL/GenBank/DDBJ databases">
        <authorList>
            <person name="Lanie J.A."/>
            <person name="Ng W.-L."/>
            <person name="Kazmierczak K.M."/>
            <person name="Andrzejewski T.M."/>
            <person name="Davidsen T.M."/>
            <person name="Wayne K.J."/>
            <person name="Tettelin H."/>
            <person name="Glass J.I."/>
            <person name="Rusch D."/>
            <person name="Podicherti R."/>
            <person name="Tsui H.-C.T."/>
            <person name="Winkler M.E."/>
        </authorList>
    </citation>
    <scope>NUCLEOTIDE SEQUENCE</scope>
</reference>
<evidence type="ECO:0008006" key="2">
    <source>
        <dbReference type="Google" id="ProtNLM"/>
    </source>
</evidence>
<dbReference type="SUPFAM" id="SSF53448">
    <property type="entry name" value="Nucleotide-diphospho-sugar transferases"/>
    <property type="match status" value="1"/>
</dbReference>
<sequence>MFSDEQANNIQKSFLAICVPCYGGQVTEKHYVSMMSYTIACMKNGMTFSIETLANESLVTRARNNLVAKMMMNPKTTHLMFVDADVGFAPESVYKLIGHNKDVVGGIYPKKTFEPDYVFNPSLDSKRDGDLIAVDDIGTGFLLIKREVIQKMFDNFPDLKYRNNINIDSEAEPFM</sequence>
<feature type="non-terminal residue" evidence="1">
    <location>
        <position position="175"/>
    </location>
</feature>
<proteinExistence type="predicted"/>
<accession>A0A382G6J5</accession>
<protein>
    <recommendedName>
        <fullName evidence="2">Glycosyltransferase 2-like domain-containing protein</fullName>
    </recommendedName>
</protein>
<dbReference type="EMBL" id="UINC01053540">
    <property type="protein sequence ID" value="SVB70167.1"/>
    <property type="molecule type" value="Genomic_DNA"/>
</dbReference>
<organism evidence="1">
    <name type="scientific">marine metagenome</name>
    <dbReference type="NCBI Taxonomy" id="408172"/>
    <lineage>
        <taxon>unclassified sequences</taxon>
        <taxon>metagenomes</taxon>
        <taxon>ecological metagenomes</taxon>
    </lineage>
</organism>
<dbReference type="AlphaFoldDB" id="A0A382G6J5"/>
<evidence type="ECO:0000313" key="1">
    <source>
        <dbReference type="EMBL" id="SVB70167.1"/>
    </source>
</evidence>
<dbReference type="Gene3D" id="3.90.550.40">
    <property type="match status" value="1"/>
</dbReference>